<reference evidence="6 7" key="1">
    <citation type="submission" date="2021-11" db="EMBL/GenBank/DDBJ databases">
        <authorList>
            <person name="Oh E.-T."/>
            <person name="Kim S.-B."/>
        </authorList>
    </citation>
    <scope>NUCLEOTIDE SEQUENCE [LARGE SCALE GENOMIC DNA]</scope>
    <source>
        <strain evidence="6 7">MMS20-SJTR3</strain>
    </source>
</reference>
<evidence type="ECO:0000256" key="2">
    <source>
        <dbReference type="ARBA" id="ARBA00022723"/>
    </source>
</evidence>
<dbReference type="PANTHER" id="PTHR42978:SF6">
    <property type="entry name" value="QUORUM-QUENCHING LACTONASE YTNP-RELATED"/>
    <property type="match status" value="1"/>
</dbReference>
<dbReference type="Pfam" id="PF00753">
    <property type="entry name" value="Lactamase_B"/>
    <property type="match status" value="1"/>
</dbReference>
<evidence type="ECO:0000256" key="1">
    <source>
        <dbReference type="ARBA" id="ARBA00007749"/>
    </source>
</evidence>
<evidence type="ECO:0000256" key="4">
    <source>
        <dbReference type="ARBA" id="ARBA00022833"/>
    </source>
</evidence>
<dbReference type="RefSeq" id="WP_230510994.1">
    <property type="nucleotide sequence ID" value="NZ_JAJITD010000009.1"/>
</dbReference>
<name>A0ABS8JXZ4_9BURK</name>
<evidence type="ECO:0000313" key="6">
    <source>
        <dbReference type="EMBL" id="MCC8394765.1"/>
    </source>
</evidence>
<evidence type="ECO:0000256" key="3">
    <source>
        <dbReference type="ARBA" id="ARBA00022801"/>
    </source>
</evidence>
<proteinExistence type="inferred from homology"/>
<dbReference type="PANTHER" id="PTHR42978">
    <property type="entry name" value="QUORUM-QUENCHING LACTONASE YTNP-RELATED-RELATED"/>
    <property type="match status" value="1"/>
</dbReference>
<dbReference type="EMBL" id="JAJITD010000009">
    <property type="protein sequence ID" value="MCC8394765.1"/>
    <property type="molecule type" value="Genomic_DNA"/>
</dbReference>
<sequence>MAYSLRVGDVKISVIAESVAPLLKWQEIHPDATETAIRDAQSARNQKIFDSSTGKLVIAIQGFLLETKDRSIMIDTCVGDCKARARPEFDRAEFGWVQRLRTLGIDLGKVDTVVSTHLHVDHVGCNTYSLNGKWAPTFPNARYVFVEEEVAFWESELAGSPLERTGDYISDSIRPLFEQGVAEIVPPSYAISQEVRLLHLPGHTPGHVGVVVESNNERAILSGDLFHSALQCENPAWNTRFCVDPDVAQRSRRDFFEAHCGSNTVVIPAHFPFPCAGYIRRSGDTYAFEFLESTRISLLTEA</sequence>
<keyword evidence="7" id="KW-1185">Reference proteome</keyword>
<feature type="domain" description="Metallo-beta-lactamase" evidence="5">
    <location>
        <begin position="59"/>
        <end position="270"/>
    </location>
</feature>
<keyword evidence="2" id="KW-0479">Metal-binding</keyword>
<evidence type="ECO:0000313" key="7">
    <source>
        <dbReference type="Proteomes" id="UP001431019"/>
    </source>
</evidence>
<evidence type="ECO:0000259" key="5">
    <source>
        <dbReference type="SMART" id="SM00849"/>
    </source>
</evidence>
<dbReference type="Proteomes" id="UP001431019">
    <property type="component" value="Unassembled WGS sequence"/>
</dbReference>
<dbReference type="InterPro" id="IPR051013">
    <property type="entry name" value="MBL_superfamily_lactonases"/>
</dbReference>
<dbReference type="InterPro" id="IPR001279">
    <property type="entry name" value="Metallo-B-lactamas"/>
</dbReference>
<protein>
    <submittedName>
        <fullName evidence="6">MBL fold metallo-hydrolase</fullName>
    </submittedName>
</protein>
<dbReference type="Gene3D" id="3.60.15.10">
    <property type="entry name" value="Ribonuclease Z/Hydroxyacylglutathione hydrolase-like"/>
    <property type="match status" value="1"/>
</dbReference>
<keyword evidence="4" id="KW-0862">Zinc</keyword>
<organism evidence="6 7">
    <name type="scientific">Paraburkholderia sejongensis</name>
    <dbReference type="NCBI Taxonomy" id="2886946"/>
    <lineage>
        <taxon>Bacteria</taxon>
        <taxon>Pseudomonadati</taxon>
        <taxon>Pseudomonadota</taxon>
        <taxon>Betaproteobacteria</taxon>
        <taxon>Burkholderiales</taxon>
        <taxon>Burkholderiaceae</taxon>
        <taxon>Paraburkholderia</taxon>
    </lineage>
</organism>
<comment type="similarity">
    <text evidence="1">Belongs to the metallo-beta-lactamase superfamily.</text>
</comment>
<dbReference type="SMART" id="SM00849">
    <property type="entry name" value="Lactamase_B"/>
    <property type="match status" value="1"/>
</dbReference>
<keyword evidence="3" id="KW-0378">Hydrolase</keyword>
<dbReference type="CDD" id="cd16277">
    <property type="entry name" value="metallo-hydrolase-like_MBL-fold"/>
    <property type="match status" value="1"/>
</dbReference>
<gene>
    <name evidence="6" type="ORF">LJ656_19410</name>
</gene>
<accession>A0ABS8JXZ4</accession>
<dbReference type="SUPFAM" id="SSF56281">
    <property type="entry name" value="Metallo-hydrolase/oxidoreductase"/>
    <property type="match status" value="1"/>
</dbReference>
<dbReference type="InterPro" id="IPR036866">
    <property type="entry name" value="RibonucZ/Hydroxyglut_hydro"/>
</dbReference>
<comment type="caution">
    <text evidence="6">The sequence shown here is derived from an EMBL/GenBank/DDBJ whole genome shotgun (WGS) entry which is preliminary data.</text>
</comment>